<dbReference type="AlphaFoldDB" id="A0A8T3D0T9"/>
<evidence type="ECO:0000313" key="3">
    <source>
        <dbReference type="EMBL" id="KAI1891249.1"/>
    </source>
</evidence>
<feature type="compositionally biased region" description="Basic and acidic residues" evidence="2">
    <location>
        <begin position="570"/>
        <end position="585"/>
    </location>
</feature>
<dbReference type="InterPro" id="IPR029199">
    <property type="entry name" value="THRAP3_BCLAF1"/>
</dbReference>
<keyword evidence="4" id="KW-1185">Reference proteome</keyword>
<dbReference type="GO" id="GO:0016592">
    <property type="term" value="C:mediator complex"/>
    <property type="evidence" value="ECO:0007669"/>
    <property type="project" value="TreeGrafter"/>
</dbReference>
<dbReference type="EMBL" id="JAERUA010000013">
    <property type="protein sequence ID" value="KAI1891249.1"/>
    <property type="molecule type" value="Genomic_DNA"/>
</dbReference>
<proteinExistence type="inferred from homology"/>
<feature type="compositionally biased region" description="Basic and acidic residues" evidence="2">
    <location>
        <begin position="135"/>
        <end position="151"/>
    </location>
</feature>
<feature type="compositionally biased region" description="Basic and acidic residues" evidence="2">
    <location>
        <begin position="246"/>
        <end position="287"/>
    </location>
</feature>
<protein>
    <recommendedName>
        <fullName evidence="5">BCLAF1 and THRAP3 family member 3</fullName>
    </recommendedName>
</protein>
<feature type="compositionally biased region" description="Acidic residues" evidence="2">
    <location>
        <begin position="614"/>
        <end position="623"/>
    </location>
</feature>
<dbReference type="GO" id="GO:0045944">
    <property type="term" value="P:positive regulation of transcription by RNA polymerase II"/>
    <property type="evidence" value="ECO:0007669"/>
    <property type="project" value="TreeGrafter"/>
</dbReference>
<comment type="similarity">
    <text evidence="1">Belongs to the BCLAF1/THRAP3 family.</text>
</comment>
<dbReference type="PANTHER" id="PTHR15268:SF17">
    <property type="entry name" value="BCLAF1 AND THRAP3 FAMILY MEMBER 3"/>
    <property type="match status" value="1"/>
</dbReference>
<feature type="region of interest" description="Disordered" evidence="2">
    <location>
        <begin position="598"/>
        <end position="686"/>
    </location>
</feature>
<name>A0A8T3D0T9_9TELE</name>
<feature type="compositionally biased region" description="Polar residues" evidence="2">
    <location>
        <begin position="520"/>
        <end position="531"/>
    </location>
</feature>
<dbReference type="OrthoDB" id="9935637at2759"/>
<sequence>MSRPRSRSPMRPFRSSSLYRRSPGRVGDRRDSSGIPQDAVGFNPRGPADPGRWDEWGRAAHRPEFSEKHVHDSWKRTQSPSQWCDVSSFSPGFPTPSEIRDHRGGLQPEPQLGYAERRRLSPKKRFHTPSGGDSFRSRSREDFQRFQEDRAPPSPLRFSHRDTHPSRHESSLSQRAPSHEWHRAQHGGGSEPVPDRASWSSSRDSPRPKRGRSAWGEEYEVPGSVSNTEASHCSVQYHGRSPYSERCAEEPRFRHSSERRLDVRDVPSGRRRSTERAPLIVEHDHGHVNCGTSREANGERRASTRDRMHTREGPSDRYHRVGSQPYRDETSFDRDVGSQGQPLHKRSPALSGDRCGTAPKMFPRPPRSQQFQEQLGQDSNGDVDLRRMEPVEPREMGVPHRPPVGSEQGGKVNQKKVFQKGGFRLPAAVRATPQETLTIKVDMQRPVAQNSPSCFSSDRQLSLDLVNVGRQRLDFLPKLEVSGSSRETTLHSGTFAQEIITLVHQVREDYFKGEGLTLNERFSTPQSGQSEGDSDAPNSPRIHRRIDLSQSEFKTQPMQKVGRMKQWRRQVADDPGDLRHDLERRRQERLEGVKITIPGGTFSQRPLLTGSVVTEEEEDDDDEGGHNWPEEEERPAGHWNRETGSMGQKRTGFIRQGSGGLGKPIRPQNRHRQQARHSNSREGTGW</sequence>
<feature type="compositionally biased region" description="Basic and acidic residues" evidence="2">
    <location>
        <begin position="296"/>
        <end position="319"/>
    </location>
</feature>
<dbReference type="Pfam" id="PF15440">
    <property type="entry name" value="THRAP3_BCLAF1"/>
    <property type="match status" value="1"/>
</dbReference>
<feature type="compositionally biased region" description="Basic and acidic residues" evidence="2">
    <location>
        <begin position="624"/>
        <end position="641"/>
    </location>
</feature>
<feature type="compositionally biased region" description="Polar residues" evidence="2">
    <location>
        <begin position="76"/>
        <end position="90"/>
    </location>
</feature>
<evidence type="ECO:0008006" key="5">
    <source>
        <dbReference type="Google" id="ProtNLM"/>
    </source>
</evidence>
<dbReference type="PANTHER" id="PTHR15268">
    <property type="entry name" value="THRAP3/BCLAF1"/>
    <property type="match status" value="1"/>
</dbReference>
<accession>A0A8T3D0T9</accession>
<feature type="compositionally biased region" description="Polar residues" evidence="2">
    <location>
        <begin position="367"/>
        <end position="380"/>
    </location>
</feature>
<feature type="compositionally biased region" description="Polar residues" evidence="2">
    <location>
        <begin position="224"/>
        <end position="234"/>
    </location>
</feature>
<evidence type="ECO:0000256" key="2">
    <source>
        <dbReference type="SAM" id="MobiDB-lite"/>
    </source>
</evidence>
<dbReference type="GO" id="GO:0003677">
    <property type="term" value="F:DNA binding"/>
    <property type="evidence" value="ECO:0007669"/>
    <property type="project" value="TreeGrafter"/>
</dbReference>
<feature type="region of interest" description="Disordered" evidence="2">
    <location>
        <begin position="520"/>
        <end position="585"/>
    </location>
</feature>
<comment type="caution">
    <text evidence="3">The sequence shown here is derived from an EMBL/GenBank/DDBJ whole genome shotgun (WGS) entry which is preliminary data.</text>
</comment>
<gene>
    <name evidence="3" type="ORF">AGOR_G00141830</name>
</gene>
<organism evidence="3 4">
    <name type="scientific">Albula goreensis</name>
    <dbReference type="NCBI Taxonomy" id="1534307"/>
    <lineage>
        <taxon>Eukaryota</taxon>
        <taxon>Metazoa</taxon>
        <taxon>Chordata</taxon>
        <taxon>Craniata</taxon>
        <taxon>Vertebrata</taxon>
        <taxon>Euteleostomi</taxon>
        <taxon>Actinopterygii</taxon>
        <taxon>Neopterygii</taxon>
        <taxon>Teleostei</taxon>
        <taxon>Albuliformes</taxon>
        <taxon>Albulidae</taxon>
        <taxon>Albula</taxon>
    </lineage>
</organism>
<evidence type="ECO:0000256" key="1">
    <source>
        <dbReference type="ARBA" id="ARBA00006481"/>
    </source>
</evidence>
<feature type="compositionally biased region" description="Basic and acidic residues" evidence="2">
    <location>
        <begin position="326"/>
        <end position="336"/>
    </location>
</feature>
<dbReference type="Proteomes" id="UP000829720">
    <property type="component" value="Unassembled WGS sequence"/>
</dbReference>
<feature type="compositionally biased region" description="Basic and acidic residues" evidence="2">
    <location>
        <begin position="51"/>
        <end position="75"/>
    </location>
</feature>
<dbReference type="GO" id="GO:0003712">
    <property type="term" value="F:transcription coregulator activity"/>
    <property type="evidence" value="ECO:0007669"/>
    <property type="project" value="TreeGrafter"/>
</dbReference>
<evidence type="ECO:0000313" key="4">
    <source>
        <dbReference type="Proteomes" id="UP000829720"/>
    </source>
</evidence>
<feature type="compositionally biased region" description="Basic and acidic residues" evidence="2">
    <location>
        <begin position="159"/>
        <end position="170"/>
    </location>
</feature>
<feature type="region of interest" description="Disordered" evidence="2">
    <location>
        <begin position="1"/>
        <end position="383"/>
    </location>
</feature>
<feature type="compositionally biased region" description="Polar residues" evidence="2">
    <location>
        <begin position="548"/>
        <end position="558"/>
    </location>
</feature>
<reference evidence="3" key="1">
    <citation type="submission" date="2021-01" db="EMBL/GenBank/DDBJ databases">
        <authorList>
            <person name="Zahm M."/>
            <person name="Roques C."/>
            <person name="Cabau C."/>
            <person name="Klopp C."/>
            <person name="Donnadieu C."/>
            <person name="Jouanno E."/>
            <person name="Lampietro C."/>
            <person name="Louis A."/>
            <person name="Herpin A."/>
            <person name="Echchiki A."/>
            <person name="Berthelot C."/>
            <person name="Parey E."/>
            <person name="Roest-Crollius H."/>
            <person name="Braasch I."/>
            <person name="Postlethwait J."/>
            <person name="Bobe J."/>
            <person name="Montfort J."/>
            <person name="Bouchez O."/>
            <person name="Begum T."/>
            <person name="Mejri S."/>
            <person name="Adams A."/>
            <person name="Chen W.-J."/>
            <person name="Guiguen Y."/>
        </authorList>
    </citation>
    <scope>NUCLEOTIDE SEQUENCE</scope>
    <source>
        <tissue evidence="3">Blood</tissue>
    </source>
</reference>